<protein>
    <submittedName>
        <fullName evidence="2">OLC1v1023559C1</fullName>
    </submittedName>
</protein>
<dbReference type="InterPro" id="IPR028364">
    <property type="entry name" value="Ribosomal_uL1/biogenesis"/>
</dbReference>
<sequence length="409" mass="46207">MASKPQPPAAEDGISSEVISSAVDSLLKWKAKTAPEKPQLLPEDDLVYLNLTLRKIPAKSRTNAFRIPLPHPLFDATSEVCLIIDDRPNSNLTSKDAKKIVKTQNIPVAKVLKLSKLKTDYKPFEAKRKLCDSYELFLVDRRIVHLLPKLLGKSFFKKKKLPVPLDLTHKNWKEQIERAMGSGFLFMRTGTCCVMKVGKVSMERDEIVENIAQGISEVVKVVPKKWGGVRSFHVKFSNSLALPIYQALPDFKLKIDGLAEMEREEIRETEAKEMSSGGEEKEKDKRKKKKKGRIHEVQYMDLGIGAVELDSDDDEDKNEEVKKMDAEEHVGNDVESEGDEEIDSDDLGIKRRKKDRLVRGVEKKEGKAAKRSRSPVRNAESVEKKEKKKSKLGARSKGSMKKATKSLSR</sequence>
<evidence type="ECO:0000256" key="1">
    <source>
        <dbReference type="SAM" id="MobiDB-lite"/>
    </source>
</evidence>
<name>A0AAV1C1L9_OLDCO</name>
<dbReference type="InterPro" id="IPR050257">
    <property type="entry name" value="eL8/uL1-like"/>
</dbReference>
<dbReference type="PANTHER" id="PTHR23105">
    <property type="entry name" value="RIBOSOMAL PROTEIN L7AE FAMILY MEMBER"/>
    <property type="match status" value="1"/>
</dbReference>
<dbReference type="CDD" id="cd00403">
    <property type="entry name" value="Ribosomal_L1"/>
    <property type="match status" value="1"/>
</dbReference>
<evidence type="ECO:0000313" key="2">
    <source>
        <dbReference type="EMBL" id="CAI9089058.1"/>
    </source>
</evidence>
<feature type="compositionally biased region" description="Acidic residues" evidence="1">
    <location>
        <begin position="334"/>
        <end position="346"/>
    </location>
</feature>
<feature type="compositionally biased region" description="Basic residues" evidence="1">
    <location>
        <begin position="386"/>
        <end position="409"/>
    </location>
</feature>
<dbReference type="Proteomes" id="UP001161247">
    <property type="component" value="Chromosome 1"/>
</dbReference>
<reference evidence="2" key="1">
    <citation type="submission" date="2023-03" db="EMBL/GenBank/DDBJ databases">
        <authorList>
            <person name="Julca I."/>
        </authorList>
    </citation>
    <scope>NUCLEOTIDE SEQUENCE</scope>
</reference>
<dbReference type="Pfam" id="PF00687">
    <property type="entry name" value="Ribosomal_L1"/>
    <property type="match status" value="1"/>
</dbReference>
<evidence type="ECO:0000313" key="3">
    <source>
        <dbReference type="Proteomes" id="UP001161247"/>
    </source>
</evidence>
<feature type="compositionally biased region" description="Basic and acidic residues" evidence="1">
    <location>
        <begin position="319"/>
        <end position="332"/>
    </location>
</feature>
<dbReference type="EMBL" id="OX459118">
    <property type="protein sequence ID" value="CAI9089058.1"/>
    <property type="molecule type" value="Genomic_DNA"/>
</dbReference>
<dbReference type="GO" id="GO:0003723">
    <property type="term" value="F:RNA binding"/>
    <property type="evidence" value="ECO:0007669"/>
    <property type="project" value="InterPro"/>
</dbReference>
<dbReference type="InterPro" id="IPR023674">
    <property type="entry name" value="Ribosomal_uL1-like"/>
</dbReference>
<dbReference type="FunFam" id="3.40.50.790:FF:000012">
    <property type="entry name" value="Ribosomal protein L1p/L10e family"/>
    <property type="match status" value="1"/>
</dbReference>
<accession>A0AAV1C1L9</accession>
<keyword evidence="3" id="KW-1185">Reference proteome</keyword>
<dbReference type="AlphaFoldDB" id="A0AAV1C1L9"/>
<dbReference type="SUPFAM" id="SSF56808">
    <property type="entry name" value="Ribosomal protein L1"/>
    <property type="match status" value="1"/>
</dbReference>
<feature type="compositionally biased region" description="Basic and acidic residues" evidence="1">
    <location>
        <begin position="267"/>
        <end position="283"/>
    </location>
</feature>
<dbReference type="InterPro" id="IPR016095">
    <property type="entry name" value="Ribosomal_uL1_3-a/b-sand"/>
</dbReference>
<gene>
    <name evidence="2" type="ORF">OLC1_LOCUS1482</name>
</gene>
<feature type="compositionally biased region" description="Basic and acidic residues" evidence="1">
    <location>
        <begin position="357"/>
        <end position="368"/>
    </location>
</feature>
<proteinExistence type="predicted"/>
<feature type="compositionally biased region" description="Acidic residues" evidence="1">
    <location>
        <begin position="309"/>
        <end position="318"/>
    </location>
</feature>
<dbReference type="Gene3D" id="3.40.50.790">
    <property type="match status" value="1"/>
</dbReference>
<organism evidence="2 3">
    <name type="scientific">Oldenlandia corymbosa var. corymbosa</name>
    <dbReference type="NCBI Taxonomy" id="529605"/>
    <lineage>
        <taxon>Eukaryota</taxon>
        <taxon>Viridiplantae</taxon>
        <taxon>Streptophyta</taxon>
        <taxon>Embryophyta</taxon>
        <taxon>Tracheophyta</taxon>
        <taxon>Spermatophyta</taxon>
        <taxon>Magnoliopsida</taxon>
        <taxon>eudicotyledons</taxon>
        <taxon>Gunneridae</taxon>
        <taxon>Pentapetalae</taxon>
        <taxon>asterids</taxon>
        <taxon>lamiids</taxon>
        <taxon>Gentianales</taxon>
        <taxon>Rubiaceae</taxon>
        <taxon>Rubioideae</taxon>
        <taxon>Spermacoceae</taxon>
        <taxon>Hedyotis-Oldenlandia complex</taxon>
        <taxon>Oldenlandia</taxon>
    </lineage>
</organism>
<feature type="compositionally biased region" description="Basic residues" evidence="1">
    <location>
        <begin position="284"/>
        <end position="293"/>
    </location>
</feature>
<dbReference type="Gene3D" id="3.30.190.20">
    <property type="match status" value="1"/>
</dbReference>
<feature type="region of interest" description="Disordered" evidence="1">
    <location>
        <begin position="267"/>
        <end position="293"/>
    </location>
</feature>
<feature type="region of interest" description="Disordered" evidence="1">
    <location>
        <begin position="308"/>
        <end position="409"/>
    </location>
</feature>